<feature type="compositionally biased region" description="Low complexity" evidence="1">
    <location>
        <begin position="574"/>
        <end position="612"/>
    </location>
</feature>
<feature type="compositionally biased region" description="Low complexity" evidence="1">
    <location>
        <begin position="14"/>
        <end position="24"/>
    </location>
</feature>
<keyword evidence="3" id="KW-1185">Reference proteome</keyword>
<feature type="compositionally biased region" description="Polar residues" evidence="1">
    <location>
        <begin position="293"/>
        <end position="308"/>
    </location>
</feature>
<name>A0A8H5FZR4_9AGAR</name>
<feature type="region of interest" description="Disordered" evidence="1">
    <location>
        <begin position="552"/>
        <end position="724"/>
    </location>
</feature>
<feature type="compositionally biased region" description="Low complexity" evidence="1">
    <location>
        <begin position="230"/>
        <end position="242"/>
    </location>
</feature>
<feature type="compositionally biased region" description="Polar residues" evidence="1">
    <location>
        <begin position="367"/>
        <end position="376"/>
    </location>
</feature>
<evidence type="ECO:0000313" key="3">
    <source>
        <dbReference type="Proteomes" id="UP000559027"/>
    </source>
</evidence>
<evidence type="ECO:0000313" key="2">
    <source>
        <dbReference type="EMBL" id="KAF5354989.1"/>
    </source>
</evidence>
<sequence>MSQSPQLTKDRAPRGTSDSSSSRESSPERATSRKQRSFSPESESSDTAAPQITVRDSSPQADQPVIRQGLAFRTVSAKHINTYEPSVKSGDTAFLPGQEVQPKAPGASSSTTSPVALGPPLSSASSTPGPPPSSSNPATPSPHLSAMSTPSDKSAAQKGSKKITKPTTKKAKQTEDTSFTTGRFRLSQYSATPNDGPPVLHGQGSYASVYRPPVTGVEGTPPGPGPEPSSSPVASSAAPTSGTRIIMADPAPKSTRRSSRPQSIQPTMAPVQDEPTTNTSPTQARSRSAYPTRPQSSSQLPQLNTVPPTTNPIPRGSNPQSGPAGIPPMLSPGSNHLSASHSQATNYYRRNYEQDSQQGPRSEHSRMPSTPSQMSDPRSVDAMMAPPPGEPSGPQAKGKEREIPGQRVYQSSIVHPTISHDTLGQPSQSEHLVRPPRGNIRLVTALIEDNRHNPPDHLLAEVYIRCWSGSRPEELWCDAKDLSEALQASASRIDGPAKVFTMRGAYRQCFLRITADQEDRYNSMNLALASDRTIPISVEYWAPPGAQSKPGVDWRMPWHGSPTLSHPQPPPPQSQYHSYQYPQPPQQQQQQQHYSQSPSQHVSPHAHSQSHSPHPHYSHQHPDDGRHSLEVTRKRPSYNDQSSPEYPPMSPLRRAPFGAQAPTHSAHDPRYEAPSISRNPSSSYPRKRHLPDASSPTNNNSPGDGMDTRPDFKSPGYDSPHPEDVRQVVSDMIDELMRADASATNYTRFIQSPVLAHTIKAYGEVEELYKKYVGHPLPVNGNPSYKISEVDIARGLRTEDPHRFIQECRETLWLLELYGERGKRGENPKVLEMLKEDYRPDFSNVKPIKQLQKLLKDLDAQWMREHSEGAGENNRSTPRMT</sequence>
<feature type="region of interest" description="Disordered" evidence="1">
    <location>
        <begin position="83"/>
        <end position="402"/>
    </location>
</feature>
<feature type="compositionally biased region" description="Low complexity" evidence="1">
    <location>
        <begin position="113"/>
        <end position="127"/>
    </location>
</feature>
<gene>
    <name evidence="2" type="ORF">D9756_005383</name>
</gene>
<proteinExistence type="predicted"/>
<feature type="region of interest" description="Disordered" evidence="1">
    <location>
        <begin position="1"/>
        <end position="67"/>
    </location>
</feature>
<dbReference type="Proteomes" id="UP000559027">
    <property type="component" value="Unassembled WGS sequence"/>
</dbReference>
<dbReference type="AlphaFoldDB" id="A0A8H5FZR4"/>
<feature type="compositionally biased region" description="Polar residues" evidence="1">
    <location>
        <begin position="274"/>
        <end position="286"/>
    </location>
</feature>
<dbReference type="OrthoDB" id="3215534at2759"/>
<protein>
    <submittedName>
        <fullName evidence="2">Uncharacterized protein</fullName>
    </submittedName>
</protein>
<feature type="compositionally biased region" description="Polar residues" evidence="1">
    <location>
        <begin position="332"/>
        <end position="360"/>
    </location>
</feature>
<feature type="compositionally biased region" description="Basic residues" evidence="1">
    <location>
        <begin position="159"/>
        <end position="171"/>
    </location>
</feature>
<reference evidence="2 3" key="1">
    <citation type="journal article" date="2020" name="ISME J.">
        <title>Uncovering the hidden diversity of litter-decomposition mechanisms in mushroom-forming fungi.</title>
        <authorList>
            <person name="Floudas D."/>
            <person name="Bentzer J."/>
            <person name="Ahren D."/>
            <person name="Johansson T."/>
            <person name="Persson P."/>
            <person name="Tunlid A."/>
        </authorList>
    </citation>
    <scope>NUCLEOTIDE SEQUENCE [LARGE SCALE GENOMIC DNA]</scope>
    <source>
        <strain evidence="2 3">CBS 146.42</strain>
    </source>
</reference>
<comment type="caution">
    <text evidence="2">The sequence shown here is derived from an EMBL/GenBank/DDBJ whole genome shotgun (WGS) entry which is preliminary data.</text>
</comment>
<feature type="compositionally biased region" description="Polar residues" evidence="1">
    <location>
        <begin position="37"/>
        <end position="61"/>
    </location>
</feature>
<accession>A0A8H5FZR4</accession>
<feature type="compositionally biased region" description="Basic and acidic residues" evidence="1">
    <location>
        <begin position="620"/>
        <end position="633"/>
    </location>
</feature>
<organism evidence="2 3">
    <name type="scientific">Leucocoprinus leucothites</name>
    <dbReference type="NCBI Taxonomy" id="201217"/>
    <lineage>
        <taxon>Eukaryota</taxon>
        <taxon>Fungi</taxon>
        <taxon>Dikarya</taxon>
        <taxon>Basidiomycota</taxon>
        <taxon>Agaricomycotina</taxon>
        <taxon>Agaricomycetes</taxon>
        <taxon>Agaricomycetidae</taxon>
        <taxon>Agaricales</taxon>
        <taxon>Agaricineae</taxon>
        <taxon>Agaricaceae</taxon>
        <taxon>Leucocoprinus</taxon>
    </lineage>
</organism>
<feature type="compositionally biased region" description="Polar residues" evidence="1">
    <location>
        <begin position="176"/>
        <end position="193"/>
    </location>
</feature>
<evidence type="ECO:0000256" key="1">
    <source>
        <dbReference type="SAM" id="MobiDB-lite"/>
    </source>
</evidence>
<dbReference type="EMBL" id="JAACJO010000008">
    <property type="protein sequence ID" value="KAF5354989.1"/>
    <property type="molecule type" value="Genomic_DNA"/>
</dbReference>